<comment type="caution">
    <text evidence="3">The sequence shown here is derived from an EMBL/GenBank/DDBJ whole genome shotgun (WGS) entry which is preliminary data.</text>
</comment>
<keyword evidence="2" id="KW-0472">Membrane</keyword>
<feature type="transmembrane region" description="Helical" evidence="2">
    <location>
        <begin position="131"/>
        <end position="150"/>
    </location>
</feature>
<keyword evidence="2" id="KW-1133">Transmembrane helix</keyword>
<accession>A0A543IG30</accession>
<gene>
    <name evidence="3" type="ORF">FHX41_3240</name>
</gene>
<keyword evidence="4" id="KW-1185">Reference proteome</keyword>
<protein>
    <submittedName>
        <fullName evidence="3">Uncharacterized protein DUF2752</fullName>
    </submittedName>
</protein>
<name>A0A543IG30_9ACTN</name>
<evidence type="ECO:0000313" key="4">
    <source>
        <dbReference type="Proteomes" id="UP000316706"/>
    </source>
</evidence>
<dbReference type="InterPro" id="IPR021215">
    <property type="entry name" value="DUF2752"/>
</dbReference>
<sequence length="161" mass="17250">MIDEHRPALPQPGGPATGRRNGAGDRSAAAVVRRLLRPGAVLLLTIAAVSYVAAVDPNEEGHYPTCPFLALTGLQCPGCGSLRTVHALAHGQVLEALSLNVLTVAAIPALAFFWLHWTLARAQDRPVRTKAAHPAFIWAFFGVVLTFWLVRNLPFGSFLAP</sequence>
<dbReference type="Pfam" id="PF10825">
    <property type="entry name" value="DUF2752"/>
    <property type="match status" value="1"/>
</dbReference>
<organism evidence="3 4">
    <name type="scientific">Actinomadura hallensis</name>
    <dbReference type="NCBI Taxonomy" id="337895"/>
    <lineage>
        <taxon>Bacteria</taxon>
        <taxon>Bacillati</taxon>
        <taxon>Actinomycetota</taxon>
        <taxon>Actinomycetes</taxon>
        <taxon>Streptosporangiales</taxon>
        <taxon>Thermomonosporaceae</taxon>
        <taxon>Actinomadura</taxon>
    </lineage>
</organism>
<dbReference type="EMBL" id="VFPO01000001">
    <property type="protein sequence ID" value="TQM69542.1"/>
    <property type="molecule type" value="Genomic_DNA"/>
</dbReference>
<feature type="transmembrane region" description="Helical" evidence="2">
    <location>
        <begin position="35"/>
        <end position="54"/>
    </location>
</feature>
<feature type="transmembrane region" description="Helical" evidence="2">
    <location>
        <begin position="97"/>
        <end position="119"/>
    </location>
</feature>
<evidence type="ECO:0000256" key="1">
    <source>
        <dbReference type="SAM" id="MobiDB-lite"/>
    </source>
</evidence>
<dbReference type="AlphaFoldDB" id="A0A543IG30"/>
<proteinExistence type="predicted"/>
<feature type="region of interest" description="Disordered" evidence="1">
    <location>
        <begin position="1"/>
        <end position="23"/>
    </location>
</feature>
<dbReference type="RefSeq" id="WP_246077372.1">
    <property type="nucleotide sequence ID" value="NZ_VFPO01000001.1"/>
</dbReference>
<evidence type="ECO:0000256" key="2">
    <source>
        <dbReference type="SAM" id="Phobius"/>
    </source>
</evidence>
<reference evidence="3 4" key="1">
    <citation type="submission" date="2019-06" db="EMBL/GenBank/DDBJ databases">
        <title>Sequencing the genomes of 1000 actinobacteria strains.</title>
        <authorList>
            <person name="Klenk H.-P."/>
        </authorList>
    </citation>
    <scope>NUCLEOTIDE SEQUENCE [LARGE SCALE GENOMIC DNA]</scope>
    <source>
        <strain evidence="3 4">DSM 45043</strain>
    </source>
</reference>
<dbReference type="Proteomes" id="UP000316706">
    <property type="component" value="Unassembled WGS sequence"/>
</dbReference>
<keyword evidence="2" id="KW-0812">Transmembrane</keyword>
<evidence type="ECO:0000313" key="3">
    <source>
        <dbReference type="EMBL" id="TQM69542.1"/>
    </source>
</evidence>